<evidence type="ECO:0000256" key="1">
    <source>
        <dbReference type="SAM" id="Phobius"/>
    </source>
</evidence>
<dbReference type="InterPro" id="IPR001173">
    <property type="entry name" value="Glyco_trans_2-like"/>
</dbReference>
<comment type="caution">
    <text evidence="3">The sequence shown here is derived from an EMBL/GenBank/DDBJ whole genome shotgun (WGS) entry which is preliminary data.</text>
</comment>
<dbReference type="eggNOG" id="COG1215">
    <property type="taxonomic scope" value="Bacteria"/>
</dbReference>
<keyword evidence="1" id="KW-0472">Membrane</keyword>
<dbReference type="SUPFAM" id="SSF53448">
    <property type="entry name" value="Nucleotide-diphospho-sugar transferases"/>
    <property type="match status" value="1"/>
</dbReference>
<feature type="transmembrane region" description="Helical" evidence="1">
    <location>
        <begin position="291"/>
        <end position="314"/>
    </location>
</feature>
<dbReference type="PANTHER" id="PTHR43685">
    <property type="entry name" value="GLYCOSYLTRANSFERASE"/>
    <property type="match status" value="1"/>
</dbReference>
<dbReference type="EMBL" id="BBLT01000007">
    <property type="protein sequence ID" value="GAL86162.1"/>
    <property type="molecule type" value="Genomic_DNA"/>
</dbReference>
<dbReference type="RefSeq" id="WP_045465648.1">
    <property type="nucleotide sequence ID" value="NZ_BBLT01000007.1"/>
</dbReference>
<dbReference type="OrthoDB" id="9813550at2"/>
<dbReference type="InterPro" id="IPR029044">
    <property type="entry name" value="Nucleotide-diphossugar_trans"/>
</dbReference>
<evidence type="ECO:0000259" key="2">
    <source>
        <dbReference type="Pfam" id="PF00535"/>
    </source>
</evidence>
<dbReference type="PANTHER" id="PTHR43685:SF2">
    <property type="entry name" value="GLYCOSYLTRANSFERASE 2-LIKE DOMAIN-CONTAINING PROTEIN"/>
    <property type="match status" value="1"/>
</dbReference>
<dbReference type="InterPro" id="IPR050834">
    <property type="entry name" value="Glycosyltransf_2"/>
</dbReference>
<dbReference type="Gene3D" id="3.90.550.10">
    <property type="entry name" value="Spore Coat Polysaccharide Biosynthesis Protein SpsA, Chain A"/>
    <property type="match status" value="1"/>
</dbReference>
<keyword evidence="3" id="KW-0808">Transferase</keyword>
<protein>
    <submittedName>
        <fullName evidence="3">B-glycosyltransferase</fullName>
    </submittedName>
</protein>
<name>A0A098LI76_9BACT</name>
<accession>A0A098LI76</accession>
<sequence>MRRYSVVIPIYNRPDEIKELLESLTKQTYRNFDVVVVEDGSSIKCEEIVNSFKEQLDISYYFKENTGQGFSRNYGYERSKGDYFIVFDSDCIIPPNYFEELEKALNEKFLDAYGGPDKSHPSFTDVQKAISYSMTSLFTTGGIRGNKKSVGVFHPRSFNMGISRRVFEKTSGYIITRMGEDIEFSIRIINSGFKSGLVENAFVYHKRRTNFGHFFKQLHFFGRARINIYRFFPSELKPIHFMPAAFTLFCAFTILSAIFSSSVFFICSGFLLLYSLLILIDSTVKNKSLKIGFLSIAAVFTQLTGYGIGFLTELKRELFKEKK</sequence>
<proteinExistence type="predicted"/>
<keyword evidence="4" id="KW-1185">Reference proteome</keyword>
<dbReference type="GO" id="GO:0016740">
    <property type="term" value="F:transferase activity"/>
    <property type="evidence" value="ECO:0007669"/>
    <property type="project" value="UniProtKB-KW"/>
</dbReference>
<evidence type="ECO:0000313" key="4">
    <source>
        <dbReference type="Proteomes" id="UP000030185"/>
    </source>
</evidence>
<organism evidence="3 4">
    <name type="scientific">Sporocytophaga myxococcoides</name>
    <dbReference type="NCBI Taxonomy" id="153721"/>
    <lineage>
        <taxon>Bacteria</taxon>
        <taxon>Pseudomonadati</taxon>
        <taxon>Bacteroidota</taxon>
        <taxon>Cytophagia</taxon>
        <taxon>Cytophagales</taxon>
        <taxon>Cytophagaceae</taxon>
        <taxon>Sporocytophaga</taxon>
    </lineage>
</organism>
<reference evidence="3 4" key="1">
    <citation type="submission" date="2014-09" db="EMBL/GenBank/DDBJ databases">
        <title>Sporocytophaga myxococcoides PG-01 genome sequencing.</title>
        <authorList>
            <person name="Liu L."/>
            <person name="Gao P.J."/>
            <person name="Chen G.J."/>
            <person name="Wang L.S."/>
        </authorList>
    </citation>
    <scope>NUCLEOTIDE SEQUENCE [LARGE SCALE GENOMIC DNA]</scope>
    <source>
        <strain evidence="3 4">PG-01</strain>
    </source>
</reference>
<keyword evidence="1" id="KW-1133">Transmembrane helix</keyword>
<dbReference type="STRING" id="153721.MYP_3391"/>
<gene>
    <name evidence="3" type="ORF">MYP_3391</name>
</gene>
<dbReference type="Pfam" id="PF00535">
    <property type="entry name" value="Glycos_transf_2"/>
    <property type="match status" value="1"/>
</dbReference>
<dbReference type="AlphaFoldDB" id="A0A098LI76"/>
<feature type="transmembrane region" description="Helical" evidence="1">
    <location>
        <begin position="246"/>
        <end position="279"/>
    </location>
</feature>
<dbReference type="Proteomes" id="UP000030185">
    <property type="component" value="Unassembled WGS sequence"/>
</dbReference>
<feature type="domain" description="Glycosyltransferase 2-like" evidence="2">
    <location>
        <begin position="5"/>
        <end position="169"/>
    </location>
</feature>
<keyword evidence="1" id="KW-0812">Transmembrane</keyword>
<evidence type="ECO:0000313" key="3">
    <source>
        <dbReference type="EMBL" id="GAL86162.1"/>
    </source>
</evidence>